<keyword evidence="1" id="KW-0285">Flavoprotein</keyword>
<accession>A0A5B0WSP1</accession>
<sequence length="354" mass="40216">MKARKGDLSIEVFTTCPATLTDSHGVERPGFYREGGSFYRDRVIEATRWTESCGFDGMLVYIDNSLVNNWSVAQIVMEHSEGLTPLIATQPVYMHPYWVAKSIATFAHLYGRRIALNMLAGAFRNDLIALGDPTPHDRRYDRMTEFTQILQQLLDGSGKSVTYEGEFYQIQNLKVQPSINKDMAPVVLMSGSSEAGLATARTLDAVAVRYPEPVSFYEEQPLEEGIDYGIRMGIVARDSNEEAWELAEGRFQEDRRGQVAHQMAMKATDSKWHKDLTAIRQEELTDAFPYWLTPFHNYKTFCPYLVGDFDRISSIVARYINVGFRTFITDIPLTLEELECQQKVLEMALEKATA</sequence>
<evidence type="ECO:0000256" key="2">
    <source>
        <dbReference type="ARBA" id="ARBA00022643"/>
    </source>
</evidence>
<evidence type="ECO:0000256" key="3">
    <source>
        <dbReference type="ARBA" id="ARBA00023002"/>
    </source>
</evidence>
<organism evidence="6 7">
    <name type="scientific">Pseudohalioglobus sediminis</name>
    <dbReference type="NCBI Taxonomy" id="2606449"/>
    <lineage>
        <taxon>Bacteria</taxon>
        <taxon>Pseudomonadati</taxon>
        <taxon>Pseudomonadota</taxon>
        <taxon>Gammaproteobacteria</taxon>
        <taxon>Cellvibrionales</taxon>
        <taxon>Halieaceae</taxon>
        <taxon>Pseudohalioglobus</taxon>
    </lineage>
</organism>
<proteinExistence type="predicted"/>
<dbReference type="PANTHER" id="PTHR42847">
    <property type="entry name" value="ALKANESULFONATE MONOOXYGENASE"/>
    <property type="match status" value="1"/>
</dbReference>
<dbReference type="AlphaFoldDB" id="A0A5B0WSP1"/>
<dbReference type="GO" id="GO:0008726">
    <property type="term" value="F:alkanesulfonate monooxygenase activity"/>
    <property type="evidence" value="ECO:0007669"/>
    <property type="project" value="TreeGrafter"/>
</dbReference>
<protein>
    <submittedName>
        <fullName evidence="6">LLM class flavin-dependent oxidoreductase</fullName>
    </submittedName>
</protein>
<evidence type="ECO:0000313" key="7">
    <source>
        <dbReference type="Proteomes" id="UP000323708"/>
    </source>
</evidence>
<evidence type="ECO:0000313" key="6">
    <source>
        <dbReference type="EMBL" id="KAA1189943.1"/>
    </source>
</evidence>
<dbReference type="PANTHER" id="PTHR42847:SF4">
    <property type="entry name" value="ALKANESULFONATE MONOOXYGENASE-RELATED"/>
    <property type="match status" value="1"/>
</dbReference>
<dbReference type="RefSeq" id="WP_149611844.1">
    <property type="nucleotide sequence ID" value="NZ_VTUX01000006.1"/>
</dbReference>
<dbReference type="InterPro" id="IPR050172">
    <property type="entry name" value="SsuD_RutA_monooxygenase"/>
</dbReference>
<keyword evidence="3" id="KW-0560">Oxidoreductase</keyword>
<reference evidence="6 7" key="1">
    <citation type="submission" date="2019-09" db="EMBL/GenBank/DDBJ databases">
        <authorList>
            <person name="Chen X.-Y."/>
        </authorList>
    </citation>
    <scope>NUCLEOTIDE SEQUENCE [LARGE SCALE GENOMIC DNA]</scope>
    <source>
        <strain evidence="6 7">NY5</strain>
    </source>
</reference>
<keyword evidence="7" id="KW-1185">Reference proteome</keyword>
<keyword evidence="2" id="KW-0288">FMN</keyword>
<comment type="caution">
    <text evidence="6">The sequence shown here is derived from an EMBL/GenBank/DDBJ whole genome shotgun (WGS) entry which is preliminary data.</text>
</comment>
<dbReference type="Pfam" id="PF00296">
    <property type="entry name" value="Bac_luciferase"/>
    <property type="match status" value="1"/>
</dbReference>
<name>A0A5B0WSP1_9GAMM</name>
<evidence type="ECO:0000256" key="1">
    <source>
        <dbReference type="ARBA" id="ARBA00022630"/>
    </source>
</evidence>
<dbReference type="InterPro" id="IPR036661">
    <property type="entry name" value="Luciferase-like_sf"/>
</dbReference>
<evidence type="ECO:0000259" key="5">
    <source>
        <dbReference type="Pfam" id="PF00296"/>
    </source>
</evidence>
<dbReference type="Proteomes" id="UP000323708">
    <property type="component" value="Unassembled WGS sequence"/>
</dbReference>
<dbReference type="SUPFAM" id="SSF51679">
    <property type="entry name" value="Bacterial luciferase-like"/>
    <property type="match status" value="1"/>
</dbReference>
<keyword evidence="4" id="KW-0503">Monooxygenase</keyword>
<dbReference type="EMBL" id="VTUX01000006">
    <property type="protein sequence ID" value="KAA1189943.1"/>
    <property type="molecule type" value="Genomic_DNA"/>
</dbReference>
<dbReference type="InterPro" id="IPR011251">
    <property type="entry name" value="Luciferase-like_dom"/>
</dbReference>
<dbReference type="GO" id="GO:0046306">
    <property type="term" value="P:alkanesulfonate catabolic process"/>
    <property type="evidence" value="ECO:0007669"/>
    <property type="project" value="TreeGrafter"/>
</dbReference>
<evidence type="ECO:0000256" key="4">
    <source>
        <dbReference type="ARBA" id="ARBA00023033"/>
    </source>
</evidence>
<dbReference type="Gene3D" id="3.20.20.30">
    <property type="entry name" value="Luciferase-like domain"/>
    <property type="match status" value="1"/>
</dbReference>
<feature type="domain" description="Luciferase-like" evidence="5">
    <location>
        <begin position="38"/>
        <end position="279"/>
    </location>
</feature>
<gene>
    <name evidence="6" type="ORF">F0M18_12775</name>
</gene>